<evidence type="ECO:0000313" key="1">
    <source>
        <dbReference type="EMBL" id="CAK9133222.1"/>
    </source>
</evidence>
<accession>A0ABC8QLJ9</accession>
<keyword evidence="2" id="KW-1185">Reference proteome</keyword>
<comment type="caution">
    <text evidence="1">The sequence shown here is derived from an EMBL/GenBank/DDBJ whole genome shotgun (WGS) entry which is preliminary data.</text>
</comment>
<organism evidence="1 2">
    <name type="scientific">Ilex paraguariensis</name>
    <name type="common">yerba mate</name>
    <dbReference type="NCBI Taxonomy" id="185542"/>
    <lineage>
        <taxon>Eukaryota</taxon>
        <taxon>Viridiplantae</taxon>
        <taxon>Streptophyta</taxon>
        <taxon>Embryophyta</taxon>
        <taxon>Tracheophyta</taxon>
        <taxon>Spermatophyta</taxon>
        <taxon>Magnoliopsida</taxon>
        <taxon>eudicotyledons</taxon>
        <taxon>Gunneridae</taxon>
        <taxon>Pentapetalae</taxon>
        <taxon>asterids</taxon>
        <taxon>campanulids</taxon>
        <taxon>Aquifoliales</taxon>
        <taxon>Aquifoliaceae</taxon>
        <taxon>Ilex</taxon>
    </lineage>
</organism>
<reference evidence="1 2" key="1">
    <citation type="submission" date="2024-02" db="EMBL/GenBank/DDBJ databases">
        <authorList>
            <person name="Vignale AGUSTIN F."/>
            <person name="Sosa J E."/>
            <person name="Modenutti C."/>
        </authorList>
    </citation>
    <scope>NUCLEOTIDE SEQUENCE [LARGE SCALE GENOMIC DNA]</scope>
</reference>
<dbReference type="EMBL" id="CAUOFW020000001">
    <property type="protein sequence ID" value="CAK9133222.1"/>
    <property type="molecule type" value="Genomic_DNA"/>
</dbReference>
<proteinExistence type="predicted"/>
<sequence>MASKKARVGISARGDKSLIDDCLRDKTTFPSLQTNDRCYHYFSSRPIGLERAWILKEFLGIGVVKIVQANGWDGSLKKLGKKATLLIREFYVNAETIDDKSFRTSVRGISFVVDSSMISLLIELELISEPFFTSTTLYDMQVVPRELTRNPHFEYVKGEGMMFRQMTKRYKILHRNLVVFLFLLAPERHIFTNRDRFYALRTGQIVYGLGRGSDGGGVKEATLLRFKRCGSYF</sequence>
<name>A0ABC8QLJ9_9AQUA</name>
<protein>
    <submittedName>
        <fullName evidence="1">Uncharacterized protein</fullName>
    </submittedName>
</protein>
<gene>
    <name evidence="1" type="ORF">ILEXP_LOCUS96</name>
</gene>
<dbReference type="Proteomes" id="UP001642360">
    <property type="component" value="Unassembled WGS sequence"/>
</dbReference>
<dbReference type="AlphaFoldDB" id="A0ABC8QLJ9"/>
<evidence type="ECO:0000313" key="2">
    <source>
        <dbReference type="Proteomes" id="UP001642360"/>
    </source>
</evidence>